<name>A0ABR3GTA2_9PEZI</name>
<sequence length="433" mass="44124">MRSTTPRSIALYFLLSFSSINVATASPAEAYAWPAGVNPGEKYWPPGTGPPSKRWLQEFVESSGLNQSSAKCSAVRKTSSEDPSEKFYWDWEHLARSQQGFLGLNNFAEEKLEDVLAELPANAFRAPHRDVASDHGIIDVLLGKRQTFQCAVGTQSCSAIGVPGSCCDLTETCARIPDIGFGNVGCCPNGQTCTGNLSGCGADKKTCSSAQGGGCCTSDYECSPNGCIRSADSSVTTSTCTSGFYACPTHVAGGCCPSGRLCGVSDCPSATTTGTGAVVTPGDTCPTGYYTCAAQYNGGCCRIGRDCAITDCPERVVTIGNGNAGAGGVVTTALGGCASGWQTCGGGMGGGCCPNGYQCGATNCPAVTVGVSSYVIAGQTFTSDIVLSATPKTQPTALAGIPIPPSNDALRKGGRVTQVIVVIAVVVGVVANA</sequence>
<reference evidence="2 3" key="1">
    <citation type="submission" date="2024-02" db="EMBL/GenBank/DDBJ databases">
        <title>Discinaceae phylogenomics.</title>
        <authorList>
            <person name="Dirks A.C."/>
            <person name="James T.Y."/>
        </authorList>
    </citation>
    <scope>NUCLEOTIDE SEQUENCE [LARGE SCALE GENOMIC DNA]</scope>
    <source>
        <strain evidence="2 3">ACD0624</strain>
    </source>
</reference>
<keyword evidence="3" id="KW-1185">Reference proteome</keyword>
<feature type="chain" id="PRO_5047247352" description="GPI anchored protein" evidence="1">
    <location>
        <begin position="26"/>
        <end position="433"/>
    </location>
</feature>
<evidence type="ECO:0000256" key="1">
    <source>
        <dbReference type="SAM" id="SignalP"/>
    </source>
</evidence>
<evidence type="ECO:0000313" key="3">
    <source>
        <dbReference type="Proteomes" id="UP001447188"/>
    </source>
</evidence>
<proteinExistence type="predicted"/>
<evidence type="ECO:0008006" key="4">
    <source>
        <dbReference type="Google" id="ProtNLM"/>
    </source>
</evidence>
<feature type="signal peptide" evidence="1">
    <location>
        <begin position="1"/>
        <end position="25"/>
    </location>
</feature>
<keyword evidence="1" id="KW-0732">Signal</keyword>
<evidence type="ECO:0000313" key="2">
    <source>
        <dbReference type="EMBL" id="KAL0639170.1"/>
    </source>
</evidence>
<dbReference type="EMBL" id="JBBBZM010000014">
    <property type="protein sequence ID" value="KAL0639170.1"/>
    <property type="molecule type" value="Genomic_DNA"/>
</dbReference>
<dbReference type="PANTHER" id="PTHR39599:SF1">
    <property type="entry name" value="GPI-ANCHORED PROTEIN (EUROFUNG)"/>
    <property type="match status" value="1"/>
</dbReference>
<protein>
    <recommendedName>
        <fullName evidence="4">GPI anchored protein</fullName>
    </recommendedName>
</protein>
<accession>A0ABR3GTA2</accession>
<dbReference type="Proteomes" id="UP001447188">
    <property type="component" value="Unassembled WGS sequence"/>
</dbReference>
<gene>
    <name evidence="2" type="ORF">Q9L58_001856</name>
</gene>
<organism evidence="2 3">
    <name type="scientific">Discina gigas</name>
    <dbReference type="NCBI Taxonomy" id="1032678"/>
    <lineage>
        <taxon>Eukaryota</taxon>
        <taxon>Fungi</taxon>
        <taxon>Dikarya</taxon>
        <taxon>Ascomycota</taxon>
        <taxon>Pezizomycotina</taxon>
        <taxon>Pezizomycetes</taxon>
        <taxon>Pezizales</taxon>
        <taxon>Discinaceae</taxon>
        <taxon>Discina</taxon>
    </lineage>
</organism>
<dbReference type="PANTHER" id="PTHR39599">
    <property type="entry name" value="GPI-ANCHORED PROTEIN (EUROFUNG)-RELATED-RELATED"/>
    <property type="match status" value="1"/>
</dbReference>
<comment type="caution">
    <text evidence="2">The sequence shown here is derived from an EMBL/GenBank/DDBJ whole genome shotgun (WGS) entry which is preliminary data.</text>
</comment>